<comment type="domain">
    <text evidence="5">The Q motif is unique to and characteristic of the DEAD box family of RNA helicases and controls ATP binding and hydrolysis.</text>
</comment>
<evidence type="ECO:0000256" key="3">
    <source>
        <dbReference type="ARBA" id="ARBA00022840"/>
    </source>
</evidence>
<evidence type="ECO:0000313" key="10">
    <source>
        <dbReference type="Proteomes" id="UP000305067"/>
    </source>
</evidence>
<keyword evidence="10" id="KW-1185">Reference proteome</keyword>
<gene>
    <name evidence="9" type="ORF">BDV98DRAFT_605100</name>
</gene>
<dbReference type="Pfam" id="PF00271">
    <property type="entry name" value="Helicase_C"/>
    <property type="match status" value="1"/>
</dbReference>
<evidence type="ECO:0000256" key="1">
    <source>
        <dbReference type="ARBA" id="ARBA00022741"/>
    </source>
</evidence>
<evidence type="ECO:0000256" key="2">
    <source>
        <dbReference type="ARBA" id="ARBA00022801"/>
    </source>
</evidence>
<keyword evidence="5" id="KW-0347">Helicase</keyword>
<comment type="similarity">
    <text evidence="5">Belongs to the DEAD box helicase family.</text>
</comment>
<dbReference type="SUPFAM" id="SSF52540">
    <property type="entry name" value="P-loop containing nucleoside triphosphate hydrolases"/>
    <property type="match status" value="1"/>
</dbReference>
<dbReference type="PANTHER" id="PTHR24031">
    <property type="entry name" value="RNA HELICASE"/>
    <property type="match status" value="1"/>
</dbReference>
<dbReference type="InterPro" id="IPR027417">
    <property type="entry name" value="P-loop_NTPase"/>
</dbReference>
<keyword evidence="2 5" id="KW-0378">Hydrolase</keyword>
<dbReference type="OrthoDB" id="193716at2759"/>
<feature type="compositionally biased region" description="Low complexity" evidence="6">
    <location>
        <begin position="723"/>
        <end position="735"/>
    </location>
</feature>
<evidence type="ECO:0000313" key="9">
    <source>
        <dbReference type="EMBL" id="TFL00941.1"/>
    </source>
</evidence>
<dbReference type="GO" id="GO:0003724">
    <property type="term" value="F:RNA helicase activity"/>
    <property type="evidence" value="ECO:0007669"/>
    <property type="project" value="UniProtKB-EC"/>
</dbReference>
<keyword evidence="4 5" id="KW-0694">RNA-binding</keyword>
<feature type="compositionally biased region" description="Basic residues" evidence="6">
    <location>
        <begin position="786"/>
        <end position="803"/>
    </location>
</feature>
<dbReference type="EC" id="3.6.4.13" evidence="5"/>
<dbReference type="Pfam" id="PF00270">
    <property type="entry name" value="DEAD"/>
    <property type="match status" value="1"/>
</dbReference>
<evidence type="ECO:0000256" key="6">
    <source>
        <dbReference type="SAM" id="MobiDB-lite"/>
    </source>
</evidence>
<feature type="compositionally biased region" description="Basic and acidic residues" evidence="6">
    <location>
        <begin position="771"/>
        <end position="785"/>
    </location>
</feature>
<organism evidence="9 10">
    <name type="scientific">Pterulicium gracile</name>
    <dbReference type="NCBI Taxonomy" id="1884261"/>
    <lineage>
        <taxon>Eukaryota</taxon>
        <taxon>Fungi</taxon>
        <taxon>Dikarya</taxon>
        <taxon>Basidiomycota</taxon>
        <taxon>Agaricomycotina</taxon>
        <taxon>Agaricomycetes</taxon>
        <taxon>Agaricomycetidae</taxon>
        <taxon>Agaricales</taxon>
        <taxon>Pleurotineae</taxon>
        <taxon>Pterulaceae</taxon>
        <taxon>Pterulicium</taxon>
    </lineage>
</organism>
<dbReference type="GO" id="GO:0005524">
    <property type="term" value="F:ATP binding"/>
    <property type="evidence" value="ECO:0007669"/>
    <property type="project" value="UniProtKB-UniRule"/>
</dbReference>
<accession>A0A5C3QKD9</accession>
<evidence type="ECO:0000259" key="7">
    <source>
        <dbReference type="PROSITE" id="PS51192"/>
    </source>
</evidence>
<dbReference type="InterPro" id="IPR011545">
    <property type="entry name" value="DEAD/DEAH_box_helicase_dom"/>
</dbReference>
<dbReference type="Proteomes" id="UP000305067">
    <property type="component" value="Unassembled WGS sequence"/>
</dbReference>
<proteinExistence type="inferred from homology"/>
<dbReference type="CDD" id="cd18787">
    <property type="entry name" value="SF2_C_DEAD"/>
    <property type="match status" value="1"/>
</dbReference>
<keyword evidence="1 5" id="KW-0547">Nucleotide-binding</keyword>
<comment type="catalytic activity">
    <reaction evidence="5">
        <text>ATP + H2O = ADP + phosphate + H(+)</text>
        <dbReference type="Rhea" id="RHEA:13065"/>
        <dbReference type="ChEBI" id="CHEBI:15377"/>
        <dbReference type="ChEBI" id="CHEBI:15378"/>
        <dbReference type="ChEBI" id="CHEBI:30616"/>
        <dbReference type="ChEBI" id="CHEBI:43474"/>
        <dbReference type="ChEBI" id="CHEBI:456216"/>
        <dbReference type="EC" id="3.6.4.13"/>
    </reaction>
</comment>
<keyword evidence="3 5" id="KW-0067">ATP-binding</keyword>
<dbReference type="SMART" id="SM00487">
    <property type="entry name" value="DEXDc"/>
    <property type="match status" value="1"/>
</dbReference>
<evidence type="ECO:0000259" key="8">
    <source>
        <dbReference type="PROSITE" id="PS51194"/>
    </source>
</evidence>
<dbReference type="AlphaFoldDB" id="A0A5C3QKD9"/>
<sequence length="803" mass="87820">MASALARTTRTTLSRYTHSLLGRTYTSPAASLLLRRNVAIGPTPTHQFLGLRRASTAASLKQSDPVDHAAADEAALEEEIEEQDDAERLPEFQSLEGSIHPLTLKALVQKPFSLKTMSPVQAEVLPMLPLLAEPYSNATKDNKRDLFVKARTGTGKTIAFLVPAIEARMKDIDAHVKKALADAGKVGDARMEQDIRRNFVHSNVGTLILSPTRELATQIAREAQKLTEHHEPMGVHLLVGGMPRGAQLRNLLRGRKDIIVATTGRLRDLMSEPDVLEAVSKTRTLVLDEADTLLDMGFRPDIDAISRELPPKGERQSFMFSATVPAAIKSVAHEILHPKFVYIDCVPKDAPVVNNDITMRHTVLPSAADQIPTILQMIAHDQLVNAGASKIVVFCNTTSMTRLLATMVRELAADTLPSARGSRIYEIHSKKAQDTRFNTSARFRADTTGCSVLITSDVSARGVDYPGVTRVIQVGIPTSSSQYVHRVGRTGRAGKTGRSDLILLPFEASFVQTSLGEFSVPHLSVEELQAQLFELCAEYDSNPTAFWKDAIAKLPPVKQAPLPRFSGRRAPVAEGPRMHRAPVTEHVKVVPDTVKAFLTHIDSQAIDETFMSSLGYYAGQVQNLRGSKREILDGLKSWAVDGCAQPVPPHVSVSFLNKVGFSVNERPGDRGRERKPHWGSPRNQGTYGMGRSDGHSGGNYRNRDFDESAMWGGRSRDQGSYGGSSSSYGGSSSSPRSRDSRAARRDEGGDAAFGGQVERSDSGSGSPFRLTTDRRVGQGRDEYKDRAKHHWKGRGKKGSKTSY</sequence>
<dbReference type="SMART" id="SM00490">
    <property type="entry name" value="HELICc"/>
    <property type="match status" value="1"/>
</dbReference>
<dbReference type="InterPro" id="IPR001650">
    <property type="entry name" value="Helicase_C-like"/>
</dbReference>
<dbReference type="InterPro" id="IPR014001">
    <property type="entry name" value="Helicase_ATP-bd"/>
</dbReference>
<reference evidence="9 10" key="1">
    <citation type="journal article" date="2019" name="Nat. Ecol. Evol.">
        <title>Megaphylogeny resolves global patterns of mushroom evolution.</title>
        <authorList>
            <person name="Varga T."/>
            <person name="Krizsan K."/>
            <person name="Foldi C."/>
            <person name="Dima B."/>
            <person name="Sanchez-Garcia M."/>
            <person name="Sanchez-Ramirez S."/>
            <person name="Szollosi G.J."/>
            <person name="Szarkandi J.G."/>
            <person name="Papp V."/>
            <person name="Albert L."/>
            <person name="Andreopoulos W."/>
            <person name="Angelini C."/>
            <person name="Antonin V."/>
            <person name="Barry K.W."/>
            <person name="Bougher N.L."/>
            <person name="Buchanan P."/>
            <person name="Buyck B."/>
            <person name="Bense V."/>
            <person name="Catcheside P."/>
            <person name="Chovatia M."/>
            <person name="Cooper J."/>
            <person name="Damon W."/>
            <person name="Desjardin D."/>
            <person name="Finy P."/>
            <person name="Geml J."/>
            <person name="Haridas S."/>
            <person name="Hughes K."/>
            <person name="Justo A."/>
            <person name="Karasinski D."/>
            <person name="Kautmanova I."/>
            <person name="Kiss B."/>
            <person name="Kocsube S."/>
            <person name="Kotiranta H."/>
            <person name="LaButti K.M."/>
            <person name="Lechner B.E."/>
            <person name="Liimatainen K."/>
            <person name="Lipzen A."/>
            <person name="Lukacs Z."/>
            <person name="Mihaltcheva S."/>
            <person name="Morgado L.N."/>
            <person name="Niskanen T."/>
            <person name="Noordeloos M.E."/>
            <person name="Ohm R.A."/>
            <person name="Ortiz-Santana B."/>
            <person name="Ovrebo C."/>
            <person name="Racz N."/>
            <person name="Riley R."/>
            <person name="Savchenko A."/>
            <person name="Shiryaev A."/>
            <person name="Soop K."/>
            <person name="Spirin V."/>
            <person name="Szebenyi C."/>
            <person name="Tomsovsky M."/>
            <person name="Tulloss R.E."/>
            <person name="Uehling J."/>
            <person name="Grigoriev I.V."/>
            <person name="Vagvolgyi C."/>
            <person name="Papp T."/>
            <person name="Martin F.M."/>
            <person name="Miettinen O."/>
            <person name="Hibbett D.S."/>
            <person name="Nagy L.G."/>
        </authorList>
    </citation>
    <scope>NUCLEOTIDE SEQUENCE [LARGE SCALE GENOMIC DNA]</scope>
    <source>
        <strain evidence="9 10">CBS 309.79</strain>
    </source>
</reference>
<feature type="domain" description="Helicase ATP-binding" evidence="7">
    <location>
        <begin position="137"/>
        <end position="342"/>
    </location>
</feature>
<evidence type="ECO:0000256" key="5">
    <source>
        <dbReference type="RuleBase" id="RU365068"/>
    </source>
</evidence>
<protein>
    <recommendedName>
        <fullName evidence="5">ATP-dependent RNA helicase</fullName>
        <ecNumber evidence="5">3.6.4.13</ecNumber>
    </recommendedName>
</protein>
<dbReference type="PROSITE" id="PS51194">
    <property type="entry name" value="HELICASE_CTER"/>
    <property type="match status" value="1"/>
</dbReference>
<name>A0A5C3QKD9_9AGAR</name>
<comment type="function">
    <text evidence="5">RNA helicase.</text>
</comment>
<feature type="region of interest" description="Disordered" evidence="6">
    <location>
        <begin position="662"/>
        <end position="803"/>
    </location>
</feature>
<feature type="domain" description="Helicase C-terminal" evidence="8">
    <location>
        <begin position="379"/>
        <end position="536"/>
    </location>
</feature>
<dbReference type="EMBL" id="ML178827">
    <property type="protein sequence ID" value="TFL00941.1"/>
    <property type="molecule type" value="Genomic_DNA"/>
</dbReference>
<feature type="compositionally biased region" description="Basic and acidic residues" evidence="6">
    <location>
        <begin position="736"/>
        <end position="748"/>
    </location>
</feature>
<dbReference type="GO" id="GO:0016787">
    <property type="term" value="F:hydrolase activity"/>
    <property type="evidence" value="ECO:0007669"/>
    <property type="project" value="UniProtKB-KW"/>
</dbReference>
<dbReference type="GO" id="GO:0003723">
    <property type="term" value="F:RNA binding"/>
    <property type="evidence" value="ECO:0007669"/>
    <property type="project" value="UniProtKB-UniRule"/>
</dbReference>
<dbReference type="Gene3D" id="3.40.50.300">
    <property type="entry name" value="P-loop containing nucleotide triphosphate hydrolases"/>
    <property type="match status" value="2"/>
</dbReference>
<dbReference type="STRING" id="1884261.A0A5C3QKD9"/>
<evidence type="ECO:0000256" key="4">
    <source>
        <dbReference type="ARBA" id="ARBA00022884"/>
    </source>
</evidence>
<dbReference type="PROSITE" id="PS51192">
    <property type="entry name" value="HELICASE_ATP_BIND_1"/>
    <property type="match status" value="1"/>
</dbReference>